<protein>
    <submittedName>
        <fullName evidence="1">Uncharacterized protein</fullName>
    </submittedName>
</protein>
<dbReference type="Proteomes" id="UP001611548">
    <property type="component" value="Unassembled WGS sequence"/>
</dbReference>
<dbReference type="EMBL" id="JBIRWE010000020">
    <property type="protein sequence ID" value="MFI1967440.1"/>
    <property type="molecule type" value="Genomic_DNA"/>
</dbReference>
<evidence type="ECO:0000313" key="1">
    <source>
        <dbReference type="EMBL" id="MFI1967440.1"/>
    </source>
</evidence>
<comment type="caution">
    <text evidence="1">The sequence shown here is derived from an EMBL/GenBank/DDBJ whole genome shotgun (WGS) entry which is preliminary data.</text>
</comment>
<evidence type="ECO:0000313" key="2">
    <source>
        <dbReference type="Proteomes" id="UP001611548"/>
    </source>
</evidence>
<reference evidence="1 2" key="1">
    <citation type="submission" date="2024-10" db="EMBL/GenBank/DDBJ databases">
        <title>The Natural Products Discovery Center: Release of the First 8490 Sequenced Strains for Exploring Actinobacteria Biosynthetic Diversity.</title>
        <authorList>
            <person name="Kalkreuter E."/>
            <person name="Kautsar S.A."/>
            <person name="Yang D."/>
            <person name="Bader C.D."/>
            <person name="Teijaro C.N."/>
            <person name="Fluegel L."/>
            <person name="Davis C.M."/>
            <person name="Simpson J.R."/>
            <person name="Lauterbach L."/>
            <person name="Steele A.D."/>
            <person name="Gui C."/>
            <person name="Meng S."/>
            <person name="Li G."/>
            <person name="Viehrig K."/>
            <person name="Ye F."/>
            <person name="Su P."/>
            <person name="Kiefer A.F."/>
            <person name="Nichols A."/>
            <person name="Cepeda A.J."/>
            <person name="Yan W."/>
            <person name="Fan B."/>
            <person name="Jiang Y."/>
            <person name="Adhikari A."/>
            <person name="Zheng C.-J."/>
            <person name="Schuster L."/>
            <person name="Cowan T.M."/>
            <person name="Smanski M.J."/>
            <person name="Chevrette M.G."/>
            <person name="De Carvalho L.P.S."/>
            <person name="Shen B."/>
        </authorList>
    </citation>
    <scope>NUCLEOTIDE SEQUENCE [LARGE SCALE GENOMIC DNA]</scope>
    <source>
        <strain evidence="1 2">NPDC020327</strain>
    </source>
</reference>
<keyword evidence="2" id="KW-1185">Reference proteome</keyword>
<dbReference type="RefSeq" id="WP_157859249.1">
    <property type="nucleotide sequence ID" value="NZ_JBIRWE010000020.1"/>
</dbReference>
<proteinExistence type="predicted"/>
<name>A0ABW7UZZ5_9ACTN</name>
<organism evidence="1 2">
    <name type="scientific">Streptomyces pathocidini</name>
    <dbReference type="NCBI Taxonomy" id="1650571"/>
    <lineage>
        <taxon>Bacteria</taxon>
        <taxon>Bacillati</taxon>
        <taxon>Actinomycetota</taxon>
        <taxon>Actinomycetes</taxon>
        <taxon>Kitasatosporales</taxon>
        <taxon>Streptomycetaceae</taxon>
        <taxon>Streptomyces</taxon>
    </lineage>
</organism>
<gene>
    <name evidence="1" type="ORF">ACH429_25540</name>
</gene>
<sequence>MHPRKLSENAILVGLEWDSGRSLYVVEIENSRIYPYVPTDPANAPLAVFSGSGDDFCVAAQGPPLQALEMQWEWGIQLLDRRAETVWKKQLRSELSRIIAGKNGLVVSGTPSKERWLKYSGWGDVTSIPYVKYLNLDGSERWHWGCPGAITHFPVIDLEENVYFAFQGRLHALAAN</sequence>
<accession>A0ABW7UZZ5</accession>